<keyword evidence="3" id="KW-1185">Reference proteome</keyword>
<evidence type="ECO:0000256" key="1">
    <source>
        <dbReference type="SAM" id="MobiDB-lite"/>
    </source>
</evidence>
<evidence type="ECO:0000313" key="2">
    <source>
        <dbReference type="EMBL" id="ADJ24813.1"/>
    </source>
</evidence>
<proteinExistence type="predicted"/>
<dbReference type="STRING" id="582899.Hden_3018"/>
<dbReference type="HOGENOM" id="CLU_2468275_0_0_5"/>
<evidence type="ECO:0000313" key="3">
    <source>
        <dbReference type="Proteomes" id="UP000002033"/>
    </source>
</evidence>
<feature type="compositionally biased region" description="Basic and acidic residues" evidence="1">
    <location>
        <begin position="64"/>
        <end position="78"/>
    </location>
</feature>
<feature type="region of interest" description="Disordered" evidence="1">
    <location>
        <begin position="57"/>
        <end position="82"/>
    </location>
</feature>
<dbReference type="KEGG" id="hdn:Hden_3018"/>
<dbReference type="eggNOG" id="ENOG502ZJNM">
    <property type="taxonomic scope" value="Bacteria"/>
</dbReference>
<dbReference type="OrthoDB" id="9935717at2"/>
<dbReference type="AlphaFoldDB" id="D8JVF9"/>
<dbReference type="EMBL" id="CP002083">
    <property type="protein sequence ID" value="ADJ24813.1"/>
    <property type="molecule type" value="Genomic_DNA"/>
</dbReference>
<reference evidence="3" key="1">
    <citation type="journal article" date="2011" name="J. Bacteriol.">
        <title>Genome sequences of eight morphologically diverse alphaproteobacteria.</title>
        <authorList>
            <consortium name="US DOE Joint Genome Institute"/>
            <person name="Brown P.J."/>
            <person name="Kysela D.T."/>
            <person name="Buechlein A."/>
            <person name="Hemmerich C."/>
            <person name="Brun Y.V."/>
        </authorList>
    </citation>
    <scope>NUCLEOTIDE SEQUENCE [LARGE SCALE GENOMIC DNA]</scope>
    <source>
        <strain evidence="3">ATCC 51888 / DSM 1869 / NCIB 11706 / TK 0415</strain>
    </source>
</reference>
<accession>D8JVF9</accession>
<gene>
    <name evidence="2" type="ordered locus">Hden_3018</name>
</gene>
<protein>
    <submittedName>
        <fullName evidence="2">Uncharacterized protein</fullName>
    </submittedName>
</protein>
<name>D8JVF9_HYPDA</name>
<organism evidence="2 3">
    <name type="scientific">Hyphomicrobium denitrificans (strain ATCC 51888 / DSM 1869 / NCIMB 11706 / TK 0415)</name>
    <dbReference type="NCBI Taxonomy" id="582899"/>
    <lineage>
        <taxon>Bacteria</taxon>
        <taxon>Pseudomonadati</taxon>
        <taxon>Pseudomonadota</taxon>
        <taxon>Alphaproteobacteria</taxon>
        <taxon>Hyphomicrobiales</taxon>
        <taxon>Hyphomicrobiaceae</taxon>
        <taxon>Hyphomicrobium</taxon>
    </lineage>
</organism>
<dbReference type="Proteomes" id="UP000002033">
    <property type="component" value="Chromosome"/>
</dbReference>
<dbReference type="RefSeq" id="WP_013216972.1">
    <property type="nucleotide sequence ID" value="NC_014313.1"/>
</dbReference>
<sequence>MTFRSIYWDGDQARLKSFSATSKSGSCSVIKIEIEVRDPFRLGSMLQDLEEIRRAQVAAARPSSEAKPKRGASRRREIPVGPAPLLLTYRED</sequence>